<accession>A0AAN9PWA7</accession>
<dbReference type="EMBL" id="JAYMYQ010000008">
    <property type="protein sequence ID" value="KAK7314825.1"/>
    <property type="molecule type" value="Genomic_DNA"/>
</dbReference>
<evidence type="ECO:0000313" key="1">
    <source>
        <dbReference type="EMBL" id="KAK7314825.1"/>
    </source>
</evidence>
<comment type="caution">
    <text evidence="1">The sequence shown here is derived from an EMBL/GenBank/DDBJ whole genome shotgun (WGS) entry which is preliminary data.</text>
</comment>
<dbReference type="Proteomes" id="UP001367508">
    <property type="component" value="Unassembled WGS sequence"/>
</dbReference>
<name>A0AAN9PWA7_CANGL</name>
<evidence type="ECO:0000313" key="2">
    <source>
        <dbReference type="Proteomes" id="UP001367508"/>
    </source>
</evidence>
<reference evidence="1 2" key="1">
    <citation type="submission" date="2024-01" db="EMBL/GenBank/DDBJ databases">
        <title>The genomes of 5 underutilized Papilionoideae crops provide insights into root nodulation and disease resistanc.</title>
        <authorList>
            <person name="Jiang F."/>
        </authorList>
    </citation>
    <scope>NUCLEOTIDE SEQUENCE [LARGE SCALE GENOMIC DNA]</scope>
    <source>
        <strain evidence="1">LVBAO_FW01</strain>
        <tissue evidence="1">Leaves</tissue>
    </source>
</reference>
<proteinExistence type="predicted"/>
<gene>
    <name evidence="1" type="ORF">VNO77_33353</name>
</gene>
<sequence>MQESLGIVEMNNAPRTTVIMVMSQPSSLKFDLYSDNDLIGSYGGQLISIVDEGASHLFPRTHNFIKITYDYLRIHLVRSWLLERPYSSYEASLLPVMDVLKRSKQNNFELHVNNIHNWSI</sequence>
<organism evidence="1 2">
    <name type="scientific">Canavalia gladiata</name>
    <name type="common">Sword bean</name>
    <name type="synonym">Dolichos gladiatus</name>
    <dbReference type="NCBI Taxonomy" id="3824"/>
    <lineage>
        <taxon>Eukaryota</taxon>
        <taxon>Viridiplantae</taxon>
        <taxon>Streptophyta</taxon>
        <taxon>Embryophyta</taxon>
        <taxon>Tracheophyta</taxon>
        <taxon>Spermatophyta</taxon>
        <taxon>Magnoliopsida</taxon>
        <taxon>eudicotyledons</taxon>
        <taxon>Gunneridae</taxon>
        <taxon>Pentapetalae</taxon>
        <taxon>rosids</taxon>
        <taxon>fabids</taxon>
        <taxon>Fabales</taxon>
        <taxon>Fabaceae</taxon>
        <taxon>Papilionoideae</taxon>
        <taxon>50 kb inversion clade</taxon>
        <taxon>NPAAA clade</taxon>
        <taxon>indigoferoid/millettioid clade</taxon>
        <taxon>Phaseoleae</taxon>
        <taxon>Canavalia</taxon>
    </lineage>
</organism>
<dbReference type="AlphaFoldDB" id="A0AAN9PWA7"/>
<protein>
    <submittedName>
        <fullName evidence="1">Uncharacterized protein</fullName>
    </submittedName>
</protein>
<keyword evidence="2" id="KW-1185">Reference proteome</keyword>